<name>A0A2I0L3M2_PUNGR</name>
<reference evidence="2 3" key="1">
    <citation type="submission" date="2017-11" db="EMBL/GenBank/DDBJ databases">
        <title>De-novo sequencing of pomegranate (Punica granatum L.) genome.</title>
        <authorList>
            <person name="Akparov Z."/>
            <person name="Amiraslanov A."/>
            <person name="Hajiyeva S."/>
            <person name="Abbasov M."/>
            <person name="Kaur K."/>
            <person name="Hamwieh A."/>
            <person name="Solovyev V."/>
            <person name="Salamov A."/>
            <person name="Braich B."/>
            <person name="Kosarev P."/>
            <person name="Mahmoud A."/>
            <person name="Hajiyev E."/>
            <person name="Babayeva S."/>
            <person name="Izzatullayeva V."/>
            <person name="Mammadov A."/>
            <person name="Mammadov A."/>
            <person name="Sharifova S."/>
            <person name="Ojaghi J."/>
            <person name="Eynullazada K."/>
            <person name="Bayramov B."/>
            <person name="Abdulazimova A."/>
            <person name="Shahmuradov I."/>
        </authorList>
    </citation>
    <scope>NUCLEOTIDE SEQUENCE [LARGE SCALE GENOMIC DNA]</scope>
    <source>
        <strain evidence="3">cv. AG2017</strain>
        <tissue evidence="2">Leaf</tissue>
    </source>
</reference>
<dbReference type="InterPro" id="IPR013103">
    <property type="entry name" value="RVT_2"/>
</dbReference>
<accession>A0A2I0L3M2</accession>
<dbReference type="SUPFAM" id="SSF56672">
    <property type="entry name" value="DNA/RNA polymerases"/>
    <property type="match status" value="1"/>
</dbReference>
<keyword evidence="3" id="KW-1185">Reference proteome</keyword>
<proteinExistence type="predicted"/>
<evidence type="ECO:0000313" key="3">
    <source>
        <dbReference type="Proteomes" id="UP000233551"/>
    </source>
</evidence>
<evidence type="ECO:0000259" key="1">
    <source>
        <dbReference type="Pfam" id="PF07727"/>
    </source>
</evidence>
<feature type="domain" description="Reverse transcriptase Ty1/copia-type" evidence="1">
    <location>
        <begin position="1"/>
        <end position="120"/>
    </location>
</feature>
<comment type="caution">
    <text evidence="2">The sequence shown here is derived from an EMBL/GenBank/DDBJ whole genome shotgun (WGS) entry which is preliminary data.</text>
</comment>
<organism evidence="2 3">
    <name type="scientific">Punica granatum</name>
    <name type="common">Pomegranate</name>
    <dbReference type="NCBI Taxonomy" id="22663"/>
    <lineage>
        <taxon>Eukaryota</taxon>
        <taxon>Viridiplantae</taxon>
        <taxon>Streptophyta</taxon>
        <taxon>Embryophyta</taxon>
        <taxon>Tracheophyta</taxon>
        <taxon>Spermatophyta</taxon>
        <taxon>Magnoliopsida</taxon>
        <taxon>eudicotyledons</taxon>
        <taxon>Gunneridae</taxon>
        <taxon>Pentapetalae</taxon>
        <taxon>rosids</taxon>
        <taxon>malvids</taxon>
        <taxon>Myrtales</taxon>
        <taxon>Lythraceae</taxon>
        <taxon>Punica</taxon>
    </lineage>
</organism>
<dbReference type="AlphaFoldDB" id="A0A2I0L3M2"/>
<dbReference type="EMBL" id="PGOL01000180">
    <property type="protein sequence ID" value="PKI75297.1"/>
    <property type="molecule type" value="Genomic_DNA"/>
</dbReference>
<dbReference type="InterPro" id="IPR043502">
    <property type="entry name" value="DNA/RNA_pol_sf"/>
</dbReference>
<dbReference type="Proteomes" id="UP000233551">
    <property type="component" value="Unassembled WGS sequence"/>
</dbReference>
<dbReference type="STRING" id="22663.A0A2I0L3M2"/>
<protein>
    <recommendedName>
        <fullName evidence="1">Reverse transcriptase Ty1/copia-type domain-containing protein</fullName>
    </recommendedName>
</protein>
<dbReference type="Pfam" id="PF07727">
    <property type="entry name" value="RVT_2"/>
    <property type="match status" value="1"/>
</dbReference>
<sequence>MQQPEGFEVEGKEDRVSLLKKFLYGLKQSPRQWYMKFNSFMISIGFMRSKYDNCVYLQRLVDGSFIYLLLYVDDMLIAAKDKSKISMLKAKLHSEFEMKDLRVAKKILGMEISRDRSSSRLFFS</sequence>
<evidence type="ECO:0000313" key="2">
    <source>
        <dbReference type="EMBL" id="PKI75297.1"/>
    </source>
</evidence>
<gene>
    <name evidence="2" type="ORF">CRG98_004337</name>
</gene>